<evidence type="ECO:0000259" key="6">
    <source>
        <dbReference type="PROSITE" id="PS50066"/>
    </source>
</evidence>
<evidence type="ECO:0000313" key="8">
    <source>
        <dbReference type="Proteomes" id="UP000734854"/>
    </source>
</evidence>
<dbReference type="Pfam" id="PF00319">
    <property type="entry name" value="SRF-TF"/>
    <property type="match status" value="1"/>
</dbReference>
<keyword evidence="3" id="KW-0804">Transcription</keyword>
<dbReference type="InterPro" id="IPR002100">
    <property type="entry name" value="TF_MADSbox"/>
</dbReference>
<protein>
    <recommendedName>
        <fullName evidence="6">MADS-box domain-containing protein</fullName>
    </recommendedName>
</protein>
<dbReference type="PROSITE" id="PS50066">
    <property type="entry name" value="MADS_BOX_2"/>
    <property type="match status" value="1"/>
</dbReference>
<dbReference type="InterPro" id="IPR050142">
    <property type="entry name" value="MADS-box/MEF2_TF"/>
</dbReference>
<dbReference type="GO" id="GO:0045944">
    <property type="term" value="P:positive regulation of transcription by RNA polymerase II"/>
    <property type="evidence" value="ECO:0007669"/>
    <property type="project" value="InterPro"/>
</dbReference>
<evidence type="ECO:0000256" key="2">
    <source>
        <dbReference type="ARBA" id="ARBA00023125"/>
    </source>
</evidence>
<evidence type="ECO:0000256" key="4">
    <source>
        <dbReference type="ARBA" id="ARBA00023242"/>
    </source>
</evidence>
<proteinExistence type="predicted"/>
<dbReference type="FunFam" id="3.40.1810.10:FF:000024">
    <property type="entry name" value="Agamous-like MADS-box protein AGL80"/>
    <property type="match status" value="1"/>
</dbReference>
<name>A0A8J5FMZ2_ZINOF</name>
<dbReference type="GO" id="GO:0046983">
    <property type="term" value="F:protein dimerization activity"/>
    <property type="evidence" value="ECO:0007669"/>
    <property type="project" value="InterPro"/>
</dbReference>
<keyword evidence="4" id="KW-0539">Nucleus</keyword>
<keyword evidence="5" id="KW-0175">Coiled coil</keyword>
<evidence type="ECO:0000256" key="1">
    <source>
        <dbReference type="ARBA" id="ARBA00023015"/>
    </source>
</evidence>
<dbReference type="InterPro" id="IPR033897">
    <property type="entry name" value="SRF-like_MADS-box"/>
</dbReference>
<comment type="caution">
    <text evidence="7">The sequence shown here is derived from an EMBL/GenBank/DDBJ whole genome shotgun (WGS) entry which is preliminary data.</text>
</comment>
<dbReference type="PANTHER" id="PTHR48019">
    <property type="entry name" value="SERUM RESPONSE FACTOR HOMOLOG"/>
    <property type="match status" value="1"/>
</dbReference>
<dbReference type="SMART" id="SM00432">
    <property type="entry name" value="MADS"/>
    <property type="match status" value="1"/>
</dbReference>
<dbReference type="EMBL" id="JACMSC010000014">
    <property type="protein sequence ID" value="KAG6490709.1"/>
    <property type="molecule type" value="Genomic_DNA"/>
</dbReference>
<keyword evidence="1" id="KW-0805">Transcription regulation</keyword>
<dbReference type="AlphaFoldDB" id="A0A8J5FMZ2"/>
<feature type="domain" description="MADS-box" evidence="6">
    <location>
        <begin position="1"/>
        <end position="49"/>
    </location>
</feature>
<evidence type="ECO:0000256" key="3">
    <source>
        <dbReference type="ARBA" id="ARBA00023163"/>
    </source>
</evidence>
<dbReference type="GO" id="GO:0000987">
    <property type="term" value="F:cis-regulatory region sequence-specific DNA binding"/>
    <property type="evidence" value="ECO:0007669"/>
    <property type="project" value="InterPro"/>
</dbReference>
<dbReference type="Proteomes" id="UP000734854">
    <property type="component" value="Unassembled WGS sequence"/>
</dbReference>
<keyword evidence="2" id="KW-0238">DNA-binding</keyword>
<dbReference type="OrthoDB" id="779403at2759"/>
<keyword evidence="8" id="KW-1185">Reference proteome</keyword>
<sequence>MARKKVKLEWIANDAARKATFKKRKKGLVKKVSELSTLCDVKACMIVYAPGEAQAAEVWPSAPDAMRVLSRLKRLPETEQSKKMMNQEKLMQQRFRKLQEQFQRHEKENRDLETALLMQQCLEGRRGLHDVGLEEVSALAWMTEAKIGKVRERMEEEARNASATAAVAAAEERKGKEVVVVPTHDWFAEAMDIGGYEGVPADHVIVDSKINSWLNSSYYPLN</sequence>
<organism evidence="7 8">
    <name type="scientific">Zingiber officinale</name>
    <name type="common">Ginger</name>
    <name type="synonym">Amomum zingiber</name>
    <dbReference type="NCBI Taxonomy" id="94328"/>
    <lineage>
        <taxon>Eukaryota</taxon>
        <taxon>Viridiplantae</taxon>
        <taxon>Streptophyta</taxon>
        <taxon>Embryophyta</taxon>
        <taxon>Tracheophyta</taxon>
        <taxon>Spermatophyta</taxon>
        <taxon>Magnoliopsida</taxon>
        <taxon>Liliopsida</taxon>
        <taxon>Zingiberales</taxon>
        <taxon>Zingiberaceae</taxon>
        <taxon>Zingiber</taxon>
    </lineage>
</organism>
<gene>
    <name evidence="7" type="ORF">ZIOFF_052019</name>
</gene>
<evidence type="ECO:0000256" key="5">
    <source>
        <dbReference type="SAM" id="Coils"/>
    </source>
</evidence>
<reference evidence="7 8" key="1">
    <citation type="submission" date="2020-08" db="EMBL/GenBank/DDBJ databases">
        <title>Plant Genome Project.</title>
        <authorList>
            <person name="Zhang R.-G."/>
        </authorList>
    </citation>
    <scope>NUCLEOTIDE SEQUENCE [LARGE SCALE GENOMIC DNA]</scope>
    <source>
        <tissue evidence="7">Rhizome</tissue>
    </source>
</reference>
<dbReference type="CDD" id="cd00266">
    <property type="entry name" value="MADS_SRF_like"/>
    <property type="match status" value="1"/>
</dbReference>
<dbReference type="GO" id="GO:0000981">
    <property type="term" value="F:DNA-binding transcription factor activity, RNA polymerase II-specific"/>
    <property type="evidence" value="ECO:0007669"/>
    <property type="project" value="InterPro"/>
</dbReference>
<evidence type="ECO:0000313" key="7">
    <source>
        <dbReference type="EMBL" id="KAG6490709.1"/>
    </source>
</evidence>
<accession>A0A8J5FMZ2</accession>
<feature type="coiled-coil region" evidence="5">
    <location>
        <begin position="88"/>
        <end position="115"/>
    </location>
</feature>